<evidence type="ECO:0000256" key="3">
    <source>
        <dbReference type="ARBA" id="ARBA00023274"/>
    </source>
</evidence>
<dbReference type="GO" id="GO:0005840">
    <property type="term" value="C:ribosome"/>
    <property type="evidence" value="ECO:0007669"/>
    <property type="project" value="UniProtKB-KW"/>
</dbReference>
<proteinExistence type="inferred from homology"/>
<dbReference type="STRING" id="56216.A0A1A6H5K9"/>
<dbReference type="InterPro" id="IPR001377">
    <property type="entry name" value="Ribosomal_eS6"/>
</dbReference>
<dbReference type="EMBL" id="LZPO01044585">
    <property type="protein sequence ID" value="OBS73883.1"/>
    <property type="molecule type" value="Genomic_DNA"/>
</dbReference>
<accession>A0A1A6H5K9</accession>
<keyword evidence="2" id="KW-0689">Ribosomal protein</keyword>
<dbReference type="GO" id="GO:0006412">
    <property type="term" value="P:translation"/>
    <property type="evidence" value="ECO:0007669"/>
    <property type="project" value="InterPro"/>
</dbReference>
<evidence type="ECO:0000256" key="2">
    <source>
        <dbReference type="ARBA" id="ARBA00022980"/>
    </source>
</evidence>
<comment type="similarity">
    <text evidence="1">Belongs to the eukaryotic ribosomal protein eS6 family.</text>
</comment>
<dbReference type="PANTHER" id="PTHR11502">
    <property type="entry name" value="40S RIBOSOMAL PROTEIN S6"/>
    <property type="match status" value="1"/>
</dbReference>
<feature type="compositionally biased region" description="Polar residues" evidence="6">
    <location>
        <begin position="125"/>
        <end position="134"/>
    </location>
</feature>
<dbReference type="GO" id="GO:1990904">
    <property type="term" value="C:ribonucleoprotein complex"/>
    <property type="evidence" value="ECO:0007669"/>
    <property type="project" value="UniProtKB-KW"/>
</dbReference>
<keyword evidence="3" id="KW-0687">Ribonucleoprotein</keyword>
<evidence type="ECO:0000256" key="4">
    <source>
        <dbReference type="ARBA" id="ARBA00035278"/>
    </source>
</evidence>
<evidence type="ECO:0000313" key="8">
    <source>
        <dbReference type="Proteomes" id="UP000092124"/>
    </source>
</evidence>
<keyword evidence="8" id="KW-1185">Reference proteome</keyword>
<feature type="region of interest" description="Disordered" evidence="6">
    <location>
        <begin position="107"/>
        <end position="134"/>
    </location>
</feature>
<evidence type="ECO:0000256" key="6">
    <source>
        <dbReference type="SAM" id="MobiDB-lite"/>
    </source>
</evidence>
<evidence type="ECO:0000256" key="5">
    <source>
        <dbReference type="ARBA" id="ARBA00035403"/>
    </source>
</evidence>
<comment type="caution">
    <text evidence="7">The sequence shown here is derived from an EMBL/GenBank/DDBJ whole genome shotgun (WGS) entry which is preliminary data.</text>
</comment>
<sequence length="134" mass="15473">MKQGVFTHSTMHLLLNKEPSCYRPKRTLERKYKSVQSCIGYYCALVVGPKRARKMCKLFNISKEDDAHQCVRKSLKKIRSPGPKHPRLSIFFFHVSCNTNVKALRAAKEKHQEQTTKRHWLPSLGASTSESSRK</sequence>
<name>A0A1A6H5K9_NEOLE</name>
<dbReference type="AlphaFoldDB" id="A0A1A6H5K9"/>
<feature type="compositionally biased region" description="Basic and acidic residues" evidence="6">
    <location>
        <begin position="107"/>
        <end position="116"/>
    </location>
</feature>
<dbReference type="Gene3D" id="1.20.5.2650">
    <property type="match status" value="1"/>
</dbReference>
<gene>
    <name evidence="7" type="ORF">A6R68_15580</name>
</gene>
<reference evidence="7 8" key="1">
    <citation type="submission" date="2016-06" db="EMBL/GenBank/DDBJ databases">
        <title>The Draft Genome Sequence and Annotation of the Desert Woodrat Neotoma lepida.</title>
        <authorList>
            <person name="Campbell M."/>
            <person name="Oakeson K.F."/>
            <person name="Yandell M."/>
            <person name="Halpert J.R."/>
            <person name="Dearing D."/>
        </authorList>
    </citation>
    <scope>NUCLEOTIDE SEQUENCE [LARGE SCALE GENOMIC DNA]</scope>
    <source>
        <strain evidence="7">417</strain>
        <tissue evidence="7">Liver</tissue>
    </source>
</reference>
<organism evidence="7 8">
    <name type="scientific">Neotoma lepida</name>
    <name type="common">Desert woodrat</name>
    <dbReference type="NCBI Taxonomy" id="56216"/>
    <lineage>
        <taxon>Eukaryota</taxon>
        <taxon>Metazoa</taxon>
        <taxon>Chordata</taxon>
        <taxon>Craniata</taxon>
        <taxon>Vertebrata</taxon>
        <taxon>Euteleostomi</taxon>
        <taxon>Mammalia</taxon>
        <taxon>Eutheria</taxon>
        <taxon>Euarchontoglires</taxon>
        <taxon>Glires</taxon>
        <taxon>Rodentia</taxon>
        <taxon>Myomorpha</taxon>
        <taxon>Muroidea</taxon>
        <taxon>Cricetidae</taxon>
        <taxon>Neotominae</taxon>
        <taxon>Neotoma</taxon>
    </lineage>
</organism>
<dbReference type="OrthoDB" id="10260596at2759"/>
<protein>
    <recommendedName>
        <fullName evidence="4">Small ribosomal subunit protein eS6</fullName>
    </recommendedName>
    <alternativeName>
        <fullName evidence="5">40S ribosomal protein S6</fullName>
    </alternativeName>
</protein>
<dbReference type="Proteomes" id="UP000092124">
    <property type="component" value="Unassembled WGS sequence"/>
</dbReference>
<evidence type="ECO:0000313" key="7">
    <source>
        <dbReference type="EMBL" id="OBS73883.1"/>
    </source>
</evidence>
<dbReference type="GO" id="GO:0003735">
    <property type="term" value="F:structural constituent of ribosome"/>
    <property type="evidence" value="ECO:0007669"/>
    <property type="project" value="InterPro"/>
</dbReference>
<evidence type="ECO:0000256" key="1">
    <source>
        <dbReference type="ARBA" id="ARBA00009312"/>
    </source>
</evidence>